<dbReference type="eggNOG" id="COG0784">
    <property type="taxonomic scope" value="Bacteria"/>
</dbReference>
<dbReference type="GO" id="GO:0000160">
    <property type="term" value="P:phosphorelay signal transduction system"/>
    <property type="evidence" value="ECO:0007669"/>
    <property type="project" value="InterPro"/>
</dbReference>
<dbReference type="InterPro" id="IPR001789">
    <property type="entry name" value="Sig_transdc_resp-reg_receiver"/>
</dbReference>
<feature type="modified residue" description="4-aspartylphosphate" evidence="1">
    <location>
        <position position="242"/>
    </location>
</feature>
<dbReference type="PIRSF" id="PIRSF002867">
    <property type="entry name" value="CheV"/>
    <property type="match status" value="1"/>
</dbReference>
<gene>
    <name evidence="4" type="ordered locus">Dde_3068</name>
</gene>
<dbReference type="STRING" id="207559.Dde_3068"/>
<organism evidence="4 5">
    <name type="scientific">Oleidesulfovibrio alaskensis (strain ATCC BAA-1058 / DSM 17464 / G20)</name>
    <name type="common">Desulfovibrio alaskensis</name>
    <dbReference type="NCBI Taxonomy" id="207559"/>
    <lineage>
        <taxon>Bacteria</taxon>
        <taxon>Pseudomonadati</taxon>
        <taxon>Thermodesulfobacteriota</taxon>
        <taxon>Desulfovibrionia</taxon>
        <taxon>Desulfovibrionales</taxon>
        <taxon>Desulfovibrionaceae</taxon>
        <taxon>Oleidesulfovibrio</taxon>
    </lineage>
</organism>
<dbReference type="SMART" id="SM00448">
    <property type="entry name" value="REC"/>
    <property type="match status" value="1"/>
</dbReference>
<sequence length="315" mass="34248">MSSEHNILLEAGTNELEVLELFLNHRTDTGQQACYLGVNVAKVMQVIEAPALDSPESATNPCFMGIIPLRGLTVPVLDLGKWLGLDVVRHKHDVIMVTQFSGTTTGFLVSGVTDIHRVGWQSVQPPGRFLAGIGADSVVGIVKMDDKFIQLVDLEHIIADLDASTRGQVGTGVTAPRRYKAIVSDDSPSIRNMLVANLKAANIEPMIATNGQEALTMLRAEAARAEEENRPLSDFVDILISDIEMPLMDGLSLTKTIKQDPLTRNVPVILYSSLITPELRHKGESVGADDQISKPDLASMAQRIISLLQEKERPA</sequence>
<dbReference type="Gene3D" id="2.40.50.180">
    <property type="entry name" value="CheA-289, Domain 4"/>
    <property type="match status" value="1"/>
</dbReference>
<keyword evidence="5" id="KW-1185">Reference proteome</keyword>
<evidence type="ECO:0000313" key="5">
    <source>
        <dbReference type="Proteomes" id="UP000002710"/>
    </source>
</evidence>
<dbReference type="Gene3D" id="3.40.50.2300">
    <property type="match status" value="1"/>
</dbReference>
<protein>
    <submittedName>
        <fullName evidence="4">Response regulator receiver modulated CheW protein</fullName>
    </submittedName>
</protein>
<evidence type="ECO:0000313" key="4">
    <source>
        <dbReference type="EMBL" id="ABB39862.1"/>
    </source>
</evidence>
<reference evidence="4 5" key="1">
    <citation type="journal article" date="2011" name="J. Bacteriol.">
        <title>Complete genome sequence and updated annotation of Desulfovibrio alaskensis G20.</title>
        <authorList>
            <person name="Hauser L.J."/>
            <person name="Land M.L."/>
            <person name="Brown S.D."/>
            <person name="Larimer F."/>
            <person name="Keller K.L."/>
            <person name="Rapp-Giles B.J."/>
            <person name="Price M.N."/>
            <person name="Lin M."/>
            <person name="Bruce D.C."/>
            <person name="Detter J.C."/>
            <person name="Tapia R."/>
            <person name="Han C.S."/>
            <person name="Goodwin L.A."/>
            <person name="Cheng J.F."/>
            <person name="Pitluck S."/>
            <person name="Copeland A."/>
            <person name="Lucas S."/>
            <person name="Nolan M."/>
            <person name="Lapidus A.L."/>
            <person name="Palumbo A.V."/>
            <person name="Wall J.D."/>
        </authorList>
    </citation>
    <scope>NUCLEOTIDE SEQUENCE [LARGE SCALE GENOMIC DNA]</scope>
    <source>
        <strain evidence="5">ATCC BAA 1058 / DSM 17464 / G20</strain>
    </source>
</reference>
<dbReference type="InterPro" id="IPR036061">
    <property type="entry name" value="CheW-like_dom_sf"/>
</dbReference>
<accession>Q30WT4</accession>
<dbReference type="Proteomes" id="UP000002710">
    <property type="component" value="Chromosome"/>
</dbReference>
<feature type="domain" description="Response regulatory" evidence="2">
    <location>
        <begin position="180"/>
        <end position="309"/>
    </location>
</feature>
<evidence type="ECO:0000259" key="2">
    <source>
        <dbReference type="PROSITE" id="PS50110"/>
    </source>
</evidence>
<dbReference type="PROSITE" id="PS50110">
    <property type="entry name" value="RESPONSE_REGULATORY"/>
    <property type="match status" value="1"/>
</dbReference>
<dbReference type="SMART" id="SM00260">
    <property type="entry name" value="CheW"/>
    <property type="match status" value="1"/>
</dbReference>
<dbReference type="InterPro" id="IPR024181">
    <property type="entry name" value="Chemotax_regulator_CheV"/>
</dbReference>
<evidence type="ECO:0000259" key="3">
    <source>
        <dbReference type="PROSITE" id="PS50851"/>
    </source>
</evidence>
<evidence type="ECO:0000256" key="1">
    <source>
        <dbReference type="PROSITE-ProRule" id="PRU00169"/>
    </source>
</evidence>
<dbReference type="HOGENOM" id="CLU_048995_0_1_7"/>
<dbReference type="KEGG" id="dde:Dde_3068"/>
<dbReference type="eggNOG" id="COG0835">
    <property type="taxonomic scope" value="Bacteria"/>
</dbReference>
<dbReference type="SUPFAM" id="SSF50341">
    <property type="entry name" value="CheW-like"/>
    <property type="match status" value="1"/>
</dbReference>
<feature type="domain" description="CheW-like" evidence="3">
    <location>
        <begin position="15"/>
        <end position="163"/>
    </location>
</feature>
<dbReference type="SUPFAM" id="SSF52172">
    <property type="entry name" value="CheY-like"/>
    <property type="match status" value="1"/>
</dbReference>
<dbReference type="GO" id="GO:0006935">
    <property type="term" value="P:chemotaxis"/>
    <property type="evidence" value="ECO:0007669"/>
    <property type="project" value="InterPro"/>
</dbReference>
<dbReference type="RefSeq" id="WP_011368826.1">
    <property type="nucleotide sequence ID" value="NC_007519.1"/>
</dbReference>
<dbReference type="PANTHER" id="PTHR47233">
    <property type="entry name" value="CHEMOTAXIS PROTEIN CHEV"/>
    <property type="match status" value="1"/>
</dbReference>
<dbReference type="PANTHER" id="PTHR47233:SF3">
    <property type="entry name" value="CHEMOTAXIS PROTEIN CHEV"/>
    <property type="match status" value="1"/>
</dbReference>
<dbReference type="AlphaFoldDB" id="Q30WT4"/>
<dbReference type="InterPro" id="IPR011006">
    <property type="entry name" value="CheY-like_superfamily"/>
</dbReference>
<dbReference type="Pfam" id="PF00072">
    <property type="entry name" value="Response_reg"/>
    <property type="match status" value="1"/>
</dbReference>
<proteinExistence type="predicted"/>
<dbReference type="InterPro" id="IPR002545">
    <property type="entry name" value="CheW-lke_dom"/>
</dbReference>
<dbReference type="Pfam" id="PF01584">
    <property type="entry name" value="CheW"/>
    <property type="match status" value="1"/>
</dbReference>
<keyword evidence="1" id="KW-0597">Phosphoprotein</keyword>
<dbReference type="PROSITE" id="PS50851">
    <property type="entry name" value="CHEW"/>
    <property type="match status" value="1"/>
</dbReference>
<dbReference type="Gene3D" id="2.30.30.40">
    <property type="entry name" value="SH3 Domains"/>
    <property type="match status" value="1"/>
</dbReference>
<name>Q30WT4_OLEA2</name>
<dbReference type="EMBL" id="CP000112">
    <property type="protein sequence ID" value="ABB39862.1"/>
    <property type="molecule type" value="Genomic_DNA"/>
</dbReference>